<evidence type="ECO:0000256" key="4">
    <source>
        <dbReference type="PROSITE-ProRule" id="PRU00473"/>
    </source>
</evidence>
<dbReference type="InterPro" id="IPR006664">
    <property type="entry name" value="OMP_bac"/>
</dbReference>
<dbReference type="InterPro" id="IPR050330">
    <property type="entry name" value="Bact_OuterMem_StrucFunc"/>
</dbReference>
<keyword evidence="7" id="KW-1185">Reference proteome</keyword>
<evidence type="ECO:0000256" key="3">
    <source>
        <dbReference type="ARBA" id="ARBA00023237"/>
    </source>
</evidence>
<dbReference type="PROSITE" id="PS01068">
    <property type="entry name" value="OMPA_1"/>
    <property type="match status" value="1"/>
</dbReference>
<evidence type="ECO:0000256" key="1">
    <source>
        <dbReference type="ARBA" id="ARBA00004442"/>
    </source>
</evidence>
<dbReference type="Pfam" id="PF07676">
    <property type="entry name" value="PD40"/>
    <property type="match status" value="1"/>
</dbReference>
<name>A0A7X9S1F5_9BACT</name>
<dbReference type="Pfam" id="PF00691">
    <property type="entry name" value="OmpA"/>
    <property type="match status" value="1"/>
</dbReference>
<comment type="caution">
    <text evidence="6">The sequence shown here is derived from an EMBL/GenBank/DDBJ whole genome shotgun (WGS) entry which is preliminary data.</text>
</comment>
<dbReference type="PROSITE" id="PS51123">
    <property type="entry name" value="OMPA_2"/>
    <property type="match status" value="1"/>
</dbReference>
<dbReference type="EMBL" id="JABANE010000186">
    <property type="protein sequence ID" value="NME72646.1"/>
    <property type="molecule type" value="Genomic_DNA"/>
</dbReference>
<evidence type="ECO:0000259" key="5">
    <source>
        <dbReference type="PROSITE" id="PS51123"/>
    </source>
</evidence>
<evidence type="ECO:0000313" key="6">
    <source>
        <dbReference type="EMBL" id="NME72646.1"/>
    </source>
</evidence>
<dbReference type="InterPro" id="IPR011659">
    <property type="entry name" value="WD40"/>
</dbReference>
<dbReference type="InterPro" id="IPR036737">
    <property type="entry name" value="OmpA-like_sf"/>
</dbReference>
<dbReference type="RefSeq" id="WP_169660832.1">
    <property type="nucleotide sequence ID" value="NZ_JABANE010000186.1"/>
</dbReference>
<dbReference type="SUPFAM" id="SSF82171">
    <property type="entry name" value="DPP6 N-terminal domain-like"/>
    <property type="match status" value="1"/>
</dbReference>
<organism evidence="6 7">
    <name type="scientific">Flammeovirga aprica JL-4</name>
    <dbReference type="NCBI Taxonomy" id="694437"/>
    <lineage>
        <taxon>Bacteria</taxon>
        <taxon>Pseudomonadati</taxon>
        <taxon>Bacteroidota</taxon>
        <taxon>Cytophagia</taxon>
        <taxon>Cytophagales</taxon>
        <taxon>Flammeovirgaceae</taxon>
        <taxon>Flammeovirga</taxon>
    </lineage>
</organism>
<dbReference type="InterPro" id="IPR006665">
    <property type="entry name" value="OmpA-like"/>
</dbReference>
<dbReference type="InterPro" id="IPR006690">
    <property type="entry name" value="OMPA-like_CS"/>
</dbReference>
<dbReference type="PANTHER" id="PTHR30329">
    <property type="entry name" value="STATOR ELEMENT OF FLAGELLAR MOTOR COMPLEX"/>
    <property type="match status" value="1"/>
</dbReference>
<dbReference type="PRINTS" id="PR01023">
    <property type="entry name" value="NAFLGMOTY"/>
</dbReference>
<dbReference type="GO" id="GO:0009279">
    <property type="term" value="C:cell outer membrane"/>
    <property type="evidence" value="ECO:0007669"/>
    <property type="project" value="UniProtKB-SubCell"/>
</dbReference>
<dbReference type="Gene3D" id="2.60.40.1120">
    <property type="entry name" value="Carboxypeptidase-like, regulatory domain"/>
    <property type="match status" value="1"/>
</dbReference>
<keyword evidence="2 4" id="KW-0472">Membrane</keyword>
<dbReference type="Gene3D" id="3.30.1330.60">
    <property type="entry name" value="OmpA-like domain"/>
    <property type="match status" value="1"/>
</dbReference>
<gene>
    <name evidence="6" type="ORF">HHU12_32100</name>
</gene>
<evidence type="ECO:0000313" key="7">
    <source>
        <dbReference type="Proteomes" id="UP000576082"/>
    </source>
</evidence>
<protein>
    <submittedName>
        <fullName evidence="6">OmpA family protein</fullName>
    </submittedName>
</protein>
<feature type="domain" description="OmpA-like" evidence="5">
    <location>
        <begin position="546"/>
        <end position="664"/>
    </location>
</feature>
<keyword evidence="3" id="KW-0998">Cell outer membrane</keyword>
<sequence>MTFKQRYSISLYITFLLVCVLSVNTNAQTIFWADTVLSYTSQYSDVAFGATQTLGRPNVPDNIQRNPLAWLPDEDESAEITVGFGHPIPNVNQIIIGEAFYHNAIQEITVIDANNTETIVYDQVPSYVKSGGSVSNFFIKKQPVGIQRIRIRLQAKSSIRQCGIDAVGVSTSSKSISILPEISDLIAPTVMTLQLSNTLNTDFDELTPTLDIRGQKLLFTRSVNGKPLLFEATLDSQNVWNAQPVQIDSSTNVLQQYITAISPDGITALSVIEGDGSEFHLSTLELSDSTWIEQEQIIIPNFQLLKQKSDFFLSNSRKIMLISLTDHRAENESNIYVSFKDKEGRWSAPQSLGNTINTLGKETAPFLSSDEKTLYFASTGHGGFGGSDLFAVRRMDDTWVNWSKPENLGPMINTKSDETDLCVPITGDIGFFSRRNAKGNFDIYSVKLPILLPPEPVAVISGKVVNKEDQTPLNAKIVYTDLATQKEVGTVYSNATTGTYYITLPLGKSYSFLAQSTGFLSQSEHINLSEQQVQVHALQNLLLVPLEETATLVLKNIFYKTNSSYLEKTSFDELDRIVELLKSETTIEKVTITGFTDDKGKEAYNLWLSEKRAQTVKNYLIKKGIEESRLIVVGKGENEPVASNETEEGREQNRRVEFKITSLSEIY</sequence>
<accession>A0A7X9S1F5</accession>
<comment type="subcellular location">
    <subcellularLocation>
        <location evidence="1">Cell outer membrane</location>
    </subcellularLocation>
</comment>
<dbReference type="Proteomes" id="UP000576082">
    <property type="component" value="Unassembled WGS sequence"/>
</dbReference>
<reference evidence="6 7" key="1">
    <citation type="submission" date="2020-04" db="EMBL/GenBank/DDBJ databases">
        <title>Flammeovirga sp. SR4, a novel species isolated from seawater.</title>
        <authorList>
            <person name="Wang X."/>
        </authorList>
    </citation>
    <scope>NUCLEOTIDE SEQUENCE [LARGE SCALE GENOMIC DNA]</scope>
    <source>
        <strain evidence="6 7">ATCC 23126</strain>
    </source>
</reference>
<dbReference type="SUPFAM" id="SSF103088">
    <property type="entry name" value="OmpA-like"/>
    <property type="match status" value="1"/>
</dbReference>
<dbReference type="PANTHER" id="PTHR30329:SF21">
    <property type="entry name" value="LIPOPROTEIN YIAD-RELATED"/>
    <property type="match status" value="1"/>
</dbReference>
<evidence type="ECO:0000256" key="2">
    <source>
        <dbReference type="ARBA" id="ARBA00023136"/>
    </source>
</evidence>
<proteinExistence type="predicted"/>
<dbReference type="AlphaFoldDB" id="A0A7X9S1F5"/>
<dbReference type="CDD" id="cd07185">
    <property type="entry name" value="OmpA_C-like"/>
    <property type="match status" value="1"/>
</dbReference>
<dbReference type="PRINTS" id="PR01021">
    <property type="entry name" value="OMPADOMAIN"/>
</dbReference>